<reference evidence="1" key="2">
    <citation type="submission" date="2024-06" db="EMBL/GenBank/DDBJ databases">
        <title>Novel bacteriophage MK21 infecting Xanthomonas citri.</title>
        <authorList>
            <person name="Song S.-H."/>
            <person name="Lee A.H."/>
            <person name="Choi K.-M."/>
            <person name="Oh D."/>
            <person name="Park J.-G."/>
        </authorList>
    </citation>
    <scope>NUCLEOTIDE SEQUENCE</scope>
</reference>
<protein>
    <submittedName>
        <fullName evidence="1">Tail length tape measure protein</fullName>
    </submittedName>
</protein>
<accession>A0AAU7J8T1</accession>
<evidence type="ECO:0000313" key="1">
    <source>
        <dbReference type="EMBL" id="XBN74665.1"/>
    </source>
</evidence>
<reference evidence="1" key="1">
    <citation type="submission" date="2024-05" db="EMBL/GenBank/DDBJ databases">
        <authorList>
            <person name="Kwon M."/>
            <person name="Moon K."/>
        </authorList>
    </citation>
    <scope>NUCLEOTIDE SEQUENCE</scope>
</reference>
<dbReference type="EMBL" id="PP780467">
    <property type="protein sequence ID" value="XBN74665.1"/>
    <property type="molecule type" value="Genomic_DNA"/>
</dbReference>
<name>A0AAU7J8T1_9CAUD</name>
<proteinExistence type="predicted"/>
<organism evidence="1">
    <name type="scientific">Xanthomonas phage MK21</name>
    <dbReference type="NCBI Taxonomy" id="3148942"/>
    <lineage>
        <taxon>Viruses</taxon>
        <taxon>Duplodnaviria</taxon>
        <taxon>Heunggongvirae</taxon>
        <taxon>Uroviricota</taxon>
        <taxon>Caudoviricetes</taxon>
    </lineage>
</organism>
<sequence>MVFDVLRHKGITGDDRDELMRWLSVAETAALSQLAKN</sequence>